<accession>A0A6P1M4J2</accession>
<evidence type="ECO:0000256" key="1">
    <source>
        <dbReference type="ARBA" id="ARBA00004236"/>
    </source>
</evidence>
<dbReference type="SUPFAM" id="SSF109998">
    <property type="entry name" value="Triger factor/SurA peptide-binding domain-like"/>
    <property type="match status" value="1"/>
</dbReference>
<dbReference type="EMBL" id="CP047593">
    <property type="protein sequence ID" value="QHI68757.1"/>
    <property type="molecule type" value="Genomic_DNA"/>
</dbReference>
<feature type="transmembrane region" description="Helical" evidence="5">
    <location>
        <begin position="14"/>
        <end position="32"/>
    </location>
</feature>
<dbReference type="PANTHER" id="PTHR47529">
    <property type="entry name" value="PEPTIDYL-PROLYL CIS-TRANS ISOMERASE D"/>
    <property type="match status" value="1"/>
</dbReference>
<keyword evidence="2" id="KW-1003">Cell membrane</keyword>
<dbReference type="Pfam" id="PF13624">
    <property type="entry name" value="SurA_N_3"/>
    <property type="match status" value="1"/>
</dbReference>
<comment type="subcellular location">
    <subcellularLocation>
        <location evidence="1">Cell membrane</location>
    </subcellularLocation>
</comment>
<evidence type="ECO:0000256" key="2">
    <source>
        <dbReference type="ARBA" id="ARBA00022475"/>
    </source>
</evidence>
<evidence type="ECO:0000313" key="6">
    <source>
        <dbReference type="EMBL" id="QHI68757.1"/>
    </source>
</evidence>
<dbReference type="PANTHER" id="PTHR47529:SF1">
    <property type="entry name" value="PERIPLASMIC CHAPERONE PPID"/>
    <property type="match status" value="1"/>
</dbReference>
<reference evidence="6 7" key="1">
    <citation type="submission" date="2020-01" db="EMBL/GenBank/DDBJ databases">
        <title>Ponticoccus aerotolerans gen. nov., sp. nov., an anaerobic bacterium and proposal of Ponticoccusceae fam. nov., Ponticoccusles ord. nov. and Ponticoccuse classis nov. in the phylum Kiritimatiellaeota.</title>
        <authorList>
            <person name="Zhou L.Y."/>
            <person name="Du Z.J."/>
        </authorList>
    </citation>
    <scope>NUCLEOTIDE SEQUENCE [LARGE SCALE GENOMIC DNA]</scope>
    <source>
        <strain evidence="6 7">S-5007</strain>
    </source>
</reference>
<dbReference type="Proteomes" id="UP000464954">
    <property type="component" value="Chromosome"/>
</dbReference>
<organism evidence="6 7">
    <name type="scientific">Tichowtungia aerotolerans</name>
    <dbReference type="NCBI Taxonomy" id="2697043"/>
    <lineage>
        <taxon>Bacteria</taxon>
        <taxon>Pseudomonadati</taxon>
        <taxon>Kiritimatiellota</taxon>
        <taxon>Tichowtungiia</taxon>
        <taxon>Tichowtungiales</taxon>
        <taxon>Tichowtungiaceae</taxon>
        <taxon>Tichowtungia</taxon>
    </lineage>
</organism>
<sequence length="544" mass="60115">MMISKFHKMIQSKVVWYIVLGVIVISFVGFFTPTMGSRDEARKARSMATLFGKDVTQEEYRSALQNTHVWYILSSGRMPGTDQETANAMRQQAWTRLAMLRKAADEKLIVSDLEVINQIQQMPLFRGQNGAFDKSAYQGILSQIGISPNLVENVVREQVAISKLMFSPVQAALIAPDELERAYHMYTDRLVFEYAVLPREQVAKDVSVTREEAEAFFNENKEMFRMPAKVRVSYVEYPVADFVAQAEVPEGAALQVYNQNIERYRIETTNETAEVEYKPFEAVEAEITDVLKENAARRLAIEQATALVADIAPKSQNENPDFKGAVAAAGLKAKTLPAFGPNDDLPGIDPTAPFKRAALGLQDDVYSSFSDAVPGKDKVYVISLEQRYASFLPDFETVESQVMEAASSKAVTETLAERSLEISDTLSAVLESGKSFKDAVVPLGLPVKATQEFDLSTQLDNEYADELVSAGINAKQGELCRPVPVDSGVLFAYVAQRTSTDPEIGMAAVRDELINGLSGVRAQRLAAGWQAALMEEADLQLNQQ</sequence>
<dbReference type="InterPro" id="IPR052029">
    <property type="entry name" value="PpiD_chaperone"/>
</dbReference>
<dbReference type="GO" id="GO:0005886">
    <property type="term" value="C:plasma membrane"/>
    <property type="evidence" value="ECO:0007669"/>
    <property type="project" value="UniProtKB-SubCell"/>
</dbReference>
<dbReference type="KEGG" id="taer:GT409_04600"/>
<keyword evidence="3 5" id="KW-0472">Membrane</keyword>
<keyword evidence="5" id="KW-1133">Transmembrane helix</keyword>
<evidence type="ECO:0008006" key="8">
    <source>
        <dbReference type="Google" id="ProtNLM"/>
    </source>
</evidence>
<keyword evidence="4" id="KW-0143">Chaperone</keyword>
<protein>
    <recommendedName>
        <fullName evidence="8">Peptidylprolyl isomerase</fullName>
    </recommendedName>
</protein>
<evidence type="ECO:0000256" key="4">
    <source>
        <dbReference type="ARBA" id="ARBA00023186"/>
    </source>
</evidence>
<dbReference type="RefSeq" id="WP_160627379.1">
    <property type="nucleotide sequence ID" value="NZ_CP047593.1"/>
</dbReference>
<dbReference type="InterPro" id="IPR027304">
    <property type="entry name" value="Trigger_fact/SurA_dom_sf"/>
</dbReference>
<dbReference type="AlphaFoldDB" id="A0A6P1M4J2"/>
<keyword evidence="7" id="KW-1185">Reference proteome</keyword>
<proteinExistence type="predicted"/>
<evidence type="ECO:0000256" key="3">
    <source>
        <dbReference type="ARBA" id="ARBA00023136"/>
    </source>
</evidence>
<evidence type="ECO:0000256" key="5">
    <source>
        <dbReference type="SAM" id="Phobius"/>
    </source>
</evidence>
<dbReference type="Gene3D" id="1.10.4030.10">
    <property type="entry name" value="Porin chaperone SurA, peptide-binding domain"/>
    <property type="match status" value="1"/>
</dbReference>
<name>A0A6P1M4J2_9BACT</name>
<evidence type="ECO:0000313" key="7">
    <source>
        <dbReference type="Proteomes" id="UP000464954"/>
    </source>
</evidence>
<keyword evidence="5" id="KW-0812">Transmembrane</keyword>
<gene>
    <name evidence="6" type="ORF">GT409_04600</name>
</gene>